<dbReference type="Pfam" id="PF23234">
    <property type="entry name" value="WHD_4th_Lhr"/>
    <property type="match status" value="1"/>
</dbReference>
<keyword evidence="2" id="KW-0227">DNA damage</keyword>
<evidence type="ECO:0000313" key="13">
    <source>
        <dbReference type="Proteomes" id="UP001620408"/>
    </source>
</evidence>
<dbReference type="CDD" id="cd17922">
    <property type="entry name" value="DEXHc_LHR-like"/>
    <property type="match status" value="1"/>
</dbReference>
<dbReference type="EMBL" id="JADIKD010000006">
    <property type="protein sequence ID" value="MFK2916042.1"/>
    <property type="molecule type" value="Genomic_DNA"/>
</dbReference>
<evidence type="ECO:0000256" key="4">
    <source>
        <dbReference type="ARBA" id="ARBA00022806"/>
    </source>
</evidence>
<dbReference type="PANTHER" id="PTHR47962:SF5">
    <property type="entry name" value="ATP-DEPENDENT HELICASE LHR-RELATED"/>
    <property type="match status" value="1"/>
</dbReference>
<evidence type="ECO:0000259" key="10">
    <source>
        <dbReference type="PROSITE" id="PS51192"/>
    </source>
</evidence>
<evidence type="ECO:0000256" key="6">
    <source>
        <dbReference type="ARBA" id="ARBA00023125"/>
    </source>
</evidence>
<dbReference type="InterPro" id="IPR052511">
    <property type="entry name" value="ATP-dep_Helicase"/>
</dbReference>
<evidence type="ECO:0000256" key="1">
    <source>
        <dbReference type="ARBA" id="ARBA00022741"/>
    </source>
</evidence>
<organism evidence="12 13">
    <name type="scientific">Dyella koreensis</name>
    <dbReference type="NCBI Taxonomy" id="311235"/>
    <lineage>
        <taxon>Bacteria</taxon>
        <taxon>Pseudomonadati</taxon>
        <taxon>Pseudomonadota</taxon>
        <taxon>Gammaproteobacteria</taxon>
        <taxon>Lysobacterales</taxon>
        <taxon>Rhodanobacteraceae</taxon>
        <taxon>Dyella</taxon>
    </lineage>
</organism>
<feature type="compositionally biased region" description="Polar residues" evidence="9">
    <location>
        <begin position="1348"/>
        <end position="1358"/>
    </location>
</feature>
<evidence type="ECO:0000313" key="12">
    <source>
        <dbReference type="EMBL" id="MFK2916042.1"/>
    </source>
</evidence>
<dbReference type="PROSITE" id="PS51192">
    <property type="entry name" value="HELICASE_ATP_BIND_1"/>
    <property type="match status" value="1"/>
</dbReference>
<keyword evidence="6" id="KW-0238">DNA-binding</keyword>
<evidence type="ECO:0000259" key="11">
    <source>
        <dbReference type="PROSITE" id="PS51194"/>
    </source>
</evidence>
<protein>
    <submittedName>
        <fullName evidence="12">DEAD/DEAH box helicase</fullName>
    </submittedName>
</protein>
<dbReference type="InterPro" id="IPR027417">
    <property type="entry name" value="P-loop_NTPase"/>
</dbReference>
<dbReference type="SMART" id="SM00490">
    <property type="entry name" value="HELICc"/>
    <property type="match status" value="1"/>
</dbReference>
<dbReference type="Pfam" id="PF08494">
    <property type="entry name" value="DEAD_assoc"/>
    <property type="match status" value="1"/>
</dbReference>
<dbReference type="Pfam" id="PF19306">
    <property type="entry name" value="WHD_Lhr"/>
    <property type="match status" value="1"/>
</dbReference>
<comment type="caution">
    <text evidence="12">The sequence shown here is derived from an EMBL/GenBank/DDBJ whole genome shotgun (WGS) entry which is preliminary data.</text>
</comment>
<sequence length="1533" mass="168114">MSLHEFHPATRQWFERTFPAPTAAQLAAWPSIREGRHTLVAAPTGSGKTLTAFLAAIDGLVREGVARGGALPDATTVVYVSPLKALSNDIHINLEAPLEGIRAELEALGLPDVAIRTAVRTGDTPQVERTLMRKVPPHILVTTPESLYILLGSESGRTMLAGTRTVIVDEIHAIAASKRGSHLALSLERLEALCQRPLLRIGLSATQKPIEEVARFLVGEGEDAALAALAPPPASRGRLGGGEALAKTSPEALSQVLTPPQPSPASRGGSSRCNIIDVGHTRHRDLAIEVPPVPLEAVMSNDSWELVYNRLAALVQGHRTTLVFVNTRRMAERVARHLSERMGKEVVAAHHGSLAREQRLDAEQRLKRGDLKVLVATASLELGIDIGDVDLVCQLGSPRSIAAFLQRAGRSGHAVDGTPKARLFPTTRDDLIECTALLDCVRRGELDALILPPQPLDVLAQQIVAEVACREWDEDALYAMVRRAHPYRDLPREQFDGIVRMLADGFTTRRGARAAYIHRDAVHKQLRARRGARLTAVTSGGAIPDTADYLVVLEPQATVIGSVHEDFAVESLAGDIFQLGNTSYRILRVERDRLRVEDAHGVPPSIPFWLGEAPGRTDELSFGVSRLREEVSTQLDEGGAAAAFEWLKHTLGLNESAAQQLADYLAKAKAALGVLPTQHTLVFERFFDESGGTQLVIHTPWGSRINRAWGLALRKRFCRQFNFELQAAATEDAIVLSLSTSHSFPLEEVARYLHSNTAEHVLVQALLDAPLFPVRWRWNATTALALPRFQGGRKVPPQLQRMRSEDLLATVFPDQVACLENIVGERQIPDHPLVNQTLYDCLREAMDVDGLLRILRGLEGGEIEVVARDLTAPSPLASEVLSAAPYAFLDDAPLEERRTQAVQTRRWNDAESADDLGRLDPDAIAAVREEAWPQVRSTDEMHEALNVLGFVTAAEASDNQGWEGWLQALAKVRRATLLTAQQLWVCAEKLPLLQAIHPDAAMQPPVEAPAEFTAQAWSREDALLELVRGRLVGLGPVTVAQLAASLAVEPSDVDLALLSLQSEGYVMQGRFTLEAVDTEWCERHLLARIHRYTIGRLRREIEPVSRRDLMRFLFEWQHVVPGTRLSGPDALPAALTQLEGYEAAAGAWEAEILPARIDDYAISWLDDLCRAGRIGWNRLRGGTGGGGGPVRATPIVLLPRKSMPLWTAMAGTNNPQDVLLSSRAQAVADALREHGALFFDELMSAAHLLRTELEDALGELVAAGRVTADSFAGLRALLLPAAKRDAHRHKRLRRHMLSGIEDAGRWSLVKTLLPAGEPKPISHLPKGEMAPGRADEGRVLEKNSPITHASLETSNQRVPSPQPSPQRGEGAKAEAIEHIARTLLRRYGVVFWKLLEREASWLPSWRELLRVYHRLEARGEIRGGRFVEGLVGEQFALPEAIGKLRQVRQQPNDGQHICLSGCDPLNLVGTVLSGNRLPALIGTRVLYEDGVPVAALVANKPQWLIEATKEQQQRWHHALLRRPEPDAALSRAG</sequence>
<dbReference type="Gene3D" id="3.40.50.300">
    <property type="entry name" value="P-loop containing nucleotide triphosphate hydrolases"/>
    <property type="match status" value="2"/>
</dbReference>
<feature type="domain" description="Helicase C-terminal" evidence="11">
    <location>
        <begin position="306"/>
        <end position="457"/>
    </location>
</feature>
<dbReference type="InterPro" id="IPR001650">
    <property type="entry name" value="Helicase_C-like"/>
</dbReference>
<dbReference type="PANTHER" id="PTHR47962">
    <property type="entry name" value="ATP-DEPENDENT HELICASE LHR-RELATED-RELATED"/>
    <property type="match status" value="1"/>
</dbReference>
<proteinExistence type="predicted"/>
<reference evidence="12 13" key="1">
    <citation type="submission" date="2020-10" db="EMBL/GenBank/DDBJ databases">
        <title>Phylogeny of dyella-like bacteria.</title>
        <authorList>
            <person name="Fu J."/>
        </authorList>
    </citation>
    <scope>NUCLEOTIDE SEQUENCE [LARGE SCALE GENOMIC DNA]</scope>
    <source>
        <strain evidence="12 13">BB4</strain>
    </source>
</reference>
<gene>
    <name evidence="12" type="ORF">ISS97_02095</name>
</gene>
<dbReference type="Proteomes" id="UP001620408">
    <property type="component" value="Unassembled WGS sequence"/>
</dbReference>
<keyword evidence="1" id="KW-0547">Nucleotide-binding</keyword>
<evidence type="ECO:0000256" key="7">
    <source>
        <dbReference type="ARBA" id="ARBA00023204"/>
    </source>
</evidence>
<evidence type="ECO:0000256" key="2">
    <source>
        <dbReference type="ARBA" id="ARBA00022763"/>
    </source>
</evidence>
<name>A0ABW8K239_9GAMM</name>
<accession>A0ABW8K239</accession>
<feature type="region of interest" description="Disordered" evidence="9">
    <location>
        <begin position="252"/>
        <end position="271"/>
    </location>
</feature>
<dbReference type="InterPro" id="IPR011545">
    <property type="entry name" value="DEAD/DEAH_box_helicase_dom"/>
</dbReference>
<feature type="domain" description="Helicase ATP-binding" evidence="10">
    <location>
        <begin position="29"/>
        <end position="225"/>
    </location>
</feature>
<dbReference type="InterPro" id="IPR055367">
    <property type="entry name" value="WH4_Lhr"/>
</dbReference>
<keyword evidence="13" id="KW-1185">Reference proteome</keyword>
<dbReference type="GO" id="GO:0004386">
    <property type="term" value="F:helicase activity"/>
    <property type="evidence" value="ECO:0007669"/>
    <property type="project" value="UniProtKB-KW"/>
</dbReference>
<evidence type="ECO:0000256" key="5">
    <source>
        <dbReference type="ARBA" id="ARBA00022840"/>
    </source>
</evidence>
<keyword evidence="4 12" id="KW-0347">Helicase</keyword>
<dbReference type="InterPro" id="IPR055368">
    <property type="entry name" value="WH3_Lhr"/>
</dbReference>
<evidence type="ECO:0000256" key="3">
    <source>
        <dbReference type="ARBA" id="ARBA00022801"/>
    </source>
</evidence>
<keyword evidence="3" id="KW-0378">Hydrolase</keyword>
<dbReference type="Pfam" id="PF00271">
    <property type="entry name" value="Helicase_C"/>
    <property type="match status" value="1"/>
</dbReference>
<feature type="region of interest" description="Disordered" evidence="9">
    <location>
        <begin position="1348"/>
        <end position="1372"/>
    </location>
</feature>
<keyword evidence="5" id="KW-0067">ATP-binding</keyword>
<dbReference type="Pfam" id="PF23235">
    <property type="entry name" value="WHD_3rd_Lhr"/>
    <property type="match status" value="1"/>
</dbReference>
<keyword evidence="7" id="KW-0234">DNA repair</keyword>
<keyword evidence="8" id="KW-0413">Isomerase</keyword>
<dbReference type="SMART" id="SM00487">
    <property type="entry name" value="DEXDc"/>
    <property type="match status" value="1"/>
</dbReference>
<dbReference type="Pfam" id="PF00270">
    <property type="entry name" value="DEAD"/>
    <property type="match status" value="1"/>
</dbReference>
<evidence type="ECO:0000256" key="8">
    <source>
        <dbReference type="ARBA" id="ARBA00023235"/>
    </source>
</evidence>
<dbReference type="PROSITE" id="PS51194">
    <property type="entry name" value="HELICASE_CTER"/>
    <property type="match status" value="1"/>
</dbReference>
<dbReference type="CDD" id="cd18796">
    <property type="entry name" value="SF2_C_LHR"/>
    <property type="match status" value="1"/>
</dbReference>
<dbReference type="InterPro" id="IPR045628">
    <property type="entry name" value="Lhr_WH_dom"/>
</dbReference>
<dbReference type="InterPro" id="IPR014001">
    <property type="entry name" value="Helicase_ATP-bd"/>
</dbReference>
<dbReference type="SUPFAM" id="SSF52540">
    <property type="entry name" value="P-loop containing nucleoside triphosphate hydrolases"/>
    <property type="match status" value="1"/>
</dbReference>
<dbReference type="InterPro" id="IPR013701">
    <property type="entry name" value="Lhr-like_DEAD/DEAH_assoc"/>
</dbReference>
<evidence type="ECO:0000256" key="9">
    <source>
        <dbReference type="SAM" id="MobiDB-lite"/>
    </source>
</evidence>